<proteinExistence type="predicted"/>
<dbReference type="InterPro" id="IPR011037">
    <property type="entry name" value="Pyrv_Knase-like_insert_dom_sf"/>
</dbReference>
<dbReference type="AlphaFoldDB" id="A0A9P4NIP9"/>
<dbReference type="SUPFAM" id="SSF50800">
    <property type="entry name" value="PK beta-barrel domain-like"/>
    <property type="match status" value="1"/>
</dbReference>
<dbReference type="Gene3D" id="2.40.33.20">
    <property type="entry name" value="PK beta-barrel domain-like"/>
    <property type="match status" value="1"/>
</dbReference>
<organism evidence="2 3">
    <name type="scientific">Tothia fuscella</name>
    <dbReference type="NCBI Taxonomy" id="1048955"/>
    <lineage>
        <taxon>Eukaryota</taxon>
        <taxon>Fungi</taxon>
        <taxon>Dikarya</taxon>
        <taxon>Ascomycota</taxon>
        <taxon>Pezizomycotina</taxon>
        <taxon>Dothideomycetes</taxon>
        <taxon>Pleosporomycetidae</taxon>
        <taxon>Venturiales</taxon>
        <taxon>Cylindrosympodiaceae</taxon>
        <taxon>Tothia</taxon>
    </lineage>
</organism>
<dbReference type="EMBL" id="MU007086">
    <property type="protein sequence ID" value="KAF2422978.1"/>
    <property type="molecule type" value="Genomic_DNA"/>
</dbReference>
<gene>
    <name evidence="2" type="ORF">EJ08DRAFT_652965</name>
</gene>
<comment type="caution">
    <text evidence="2">The sequence shown here is derived from an EMBL/GenBank/DDBJ whole genome shotgun (WGS) entry which is preliminary data.</text>
</comment>
<dbReference type="Proteomes" id="UP000800235">
    <property type="component" value="Unassembled WGS sequence"/>
</dbReference>
<protein>
    <submittedName>
        <fullName evidence="2">MOSC domain-containing protein 2</fullName>
    </submittedName>
</protein>
<feature type="domain" description="MOSC" evidence="1">
    <location>
        <begin position="20"/>
        <end position="172"/>
    </location>
</feature>
<keyword evidence="3" id="KW-1185">Reference proteome</keyword>
<name>A0A9P4NIP9_9PEZI</name>
<dbReference type="GO" id="GO:0003824">
    <property type="term" value="F:catalytic activity"/>
    <property type="evidence" value="ECO:0007669"/>
    <property type="project" value="InterPro"/>
</dbReference>
<dbReference type="PANTHER" id="PTHR36930">
    <property type="entry name" value="METAL-SULFUR CLUSTER BIOSYNTHESIS PROTEINS YUAD-RELATED"/>
    <property type="match status" value="1"/>
</dbReference>
<dbReference type="GO" id="GO:0030151">
    <property type="term" value="F:molybdenum ion binding"/>
    <property type="evidence" value="ECO:0007669"/>
    <property type="project" value="InterPro"/>
</dbReference>
<dbReference type="OrthoDB" id="14384at2759"/>
<dbReference type="PROSITE" id="PS51340">
    <property type="entry name" value="MOSC"/>
    <property type="match status" value="1"/>
</dbReference>
<sequence length="183" mass="19583">MTTPYVHSTHLSPTHTFSKSYTPSITLLQGLGVHGDVHSGKTVQQRRLSSQIPTAPNLRQVHLIPYELFNELSPQGFAVAPGQLGENITTYGIDLLGLPRGSYLYFGEGGDVPVVQVTGLREPGEGVERFMGGLLGKVKYISTGGNVVRRCGIMGVVVKGGVVATGAAIRIVQPEKRYALEVV</sequence>
<evidence type="ECO:0000313" key="3">
    <source>
        <dbReference type="Proteomes" id="UP000800235"/>
    </source>
</evidence>
<evidence type="ECO:0000313" key="2">
    <source>
        <dbReference type="EMBL" id="KAF2422978.1"/>
    </source>
</evidence>
<evidence type="ECO:0000259" key="1">
    <source>
        <dbReference type="PROSITE" id="PS51340"/>
    </source>
</evidence>
<dbReference type="GO" id="GO:0030170">
    <property type="term" value="F:pyridoxal phosphate binding"/>
    <property type="evidence" value="ECO:0007669"/>
    <property type="project" value="InterPro"/>
</dbReference>
<dbReference type="InterPro" id="IPR052716">
    <property type="entry name" value="MOSC_domain"/>
</dbReference>
<dbReference type="InterPro" id="IPR005302">
    <property type="entry name" value="MoCF_Sase_C"/>
</dbReference>
<dbReference type="Pfam" id="PF03473">
    <property type="entry name" value="MOSC"/>
    <property type="match status" value="1"/>
</dbReference>
<reference evidence="2" key="1">
    <citation type="journal article" date="2020" name="Stud. Mycol.">
        <title>101 Dothideomycetes genomes: a test case for predicting lifestyles and emergence of pathogens.</title>
        <authorList>
            <person name="Haridas S."/>
            <person name="Albert R."/>
            <person name="Binder M."/>
            <person name="Bloem J."/>
            <person name="Labutti K."/>
            <person name="Salamov A."/>
            <person name="Andreopoulos B."/>
            <person name="Baker S."/>
            <person name="Barry K."/>
            <person name="Bills G."/>
            <person name="Bluhm B."/>
            <person name="Cannon C."/>
            <person name="Castanera R."/>
            <person name="Culley D."/>
            <person name="Daum C."/>
            <person name="Ezra D."/>
            <person name="Gonzalez J."/>
            <person name="Henrissat B."/>
            <person name="Kuo A."/>
            <person name="Liang C."/>
            <person name="Lipzen A."/>
            <person name="Lutzoni F."/>
            <person name="Magnuson J."/>
            <person name="Mondo S."/>
            <person name="Nolan M."/>
            <person name="Ohm R."/>
            <person name="Pangilinan J."/>
            <person name="Park H.-J."/>
            <person name="Ramirez L."/>
            <person name="Alfaro M."/>
            <person name="Sun H."/>
            <person name="Tritt A."/>
            <person name="Yoshinaga Y."/>
            <person name="Zwiers L.-H."/>
            <person name="Turgeon B."/>
            <person name="Goodwin S."/>
            <person name="Spatafora J."/>
            <person name="Crous P."/>
            <person name="Grigoriev I."/>
        </authorList>
    </citation>
    <scope>NUCLEOTIDE SEQUENCE</scope>
    <source>
        <strain evidence="2">CBS 130266</strain>
    </source>
</reference>
<dbReference type="PANTHER" id="PTHR36930:SF1">
    <property type="entry name" value="MOSC DOMAIN-CONTAINING PROTEIN"/>
    <property type="match status" value="1"/>
</dbReference>
<accession>A0A9P4NIP9</accession>